<keyword evidence="2" id="KW-1185">Reference proteome</keyword>
<protein>
    <submittedName>
        <fullName evidence="3">Uncharacterized protein</fullName>
    </submittedName>
</protein>
<dbReference type="AlphaFoldDB" id="A0A1I7WU18"/>
<evidence type="ECO:0000313" key="3">
    <source>
        <dbReference type="WBParaSite" id="Hba_08626"/>
    </source>
</evidence>
<feature type="signal peptide" evidence="1">
    <location>
        <begin position="1"/>
        <end position="21"/>
    </location>
</feature>
<dbReference type="WBParaSite" id="Hba_08626">
    <property type="protein sequence ID" value="Hba_08626"/>
    <property type="gene ID" value="Hba_08626"/>
</dbReference>
<reference evidence="3" key="1">
    <citation type="submission" date="2016-11" db="UniProtKB">
        <authorList>
            <consortium name="WormBaseParasite"/>
        </authorList>
    </citation>
    <scope>IDENTIFICATION</scope>
</reference>
<dbReference type="Proteomes" id="UP000095283">
    <property type="component" value="Unplaced"/>
</dbReference>
<evidence type="ECO:0000313" key="2">
    <source>
        <dbReference type="Proteomes" id="UP000095283"/>
    </source>
</evidence>
<evidence type="ECO:0000256" key="1">
    <source>
        <dbReference type="SAM" id="SignalP"/>
    </source>
</evidence>
<organism evidence="2 3">
    <name type="scientific">Heterorhabditis bacteriophora</name>
    <name type="common">Entomopathogenic nematode worm</name>
    <dbReference type="NCBI Taxonomy" id="37862"/>
    <lineage>
        <taxon>Eukaryota</taxon>
        <taxon>Metazoa</taxon>
        <taxon>Ecdysozoa</taxon>
        <taxon>Nematoda</taxon>
        <taxon>Chromadorea</taxon>
        <taxon>Rhabditida</taxon>
        <taxon>Rhabditina</taxon>
        <taxon>Rhabditomorpha</taxon>
        <taxon>Strongyloidea</taxon>
        <taxon>Heterorhabditidae</taxon>
        <taxon>Heterorhabditis</taxon>
    </lineage>
</organism>
<feature type="chain" id="PRO_5009310870" evidence="1">
    <location>
        <begin position="22"/>
        <end position="42"/>
    </location>
</feature>
<keyword evidence="1" id="KW-0732">Signal</keyword>
<accession>A0A1I7WU18</accession>
<proteinExistence type="predicted"/>
<name>A0A1I7WU18_HETBA</name>
<sequence>MASVFIMKILPIIIITGKFQACPAIKVKCIEILNLHLYLLII</sequence>